<organism evidence="2 3">
    <name type="scientific">Periplaneta americana</name>
    <name type="common">American cockroach</name>
    <name type="synonym">Blatta americana</name>
    <dbReference type="NCBI Taxonomy" id="6978"/>
    <lineage>
        <taxon>Eukaryota</taxon>
        <taxon>Metazoa</taxon>
        <taxon>Ecdysozoa</taxon>
        <taxon>Arthropoda</taxon>
        <taxon>Hexapoda</taxon>
        <taxon>Insecta</taxon>
        <taxon>Pterygota</taxon>
        <taxon>Neoptera</taxon>
        <taxon>Polyneoptera</taxon>
        <taxon>Dictyoptera</taxon>
        <taxon>Blattodea</taxon>
        <taxon>Blattoidea</taxon>
        <taxon>Blattidae</taxon>
        <taxon>Blattinae</taxon>
        <taxon>Periplaneta</taxon>
    </lineage>
</organism>
<keyword evidence="3" id="KW-1185">Reference proteome</keyword>
<reference evidence="2 3" key="1">
    <citation type="journal article" date="2022" name="Allergy">
        <title>Genome assembly and annotation of Periplaneta americana reveal a comprehensive cockroach allergen profile.</title>
        <authorList>
            <person name="Wang L."/>
            <person name="Xiong Q."/>
            <person name="Saelim N."/>
            <person name="Wang L."/>
            <person name="Nong W."/>
            <person name="Wan A.T."/>
            <person name="Shi M."/>
            <person name="Liu X."/>
            <person name="Cao Q."/>
            <person name="Hui J.H.L."/>
            <person name="Sookrung N."/>
            <person name="Leung T.F."/>
            <person name="Tungtrongchitr A."/>
            <person name="Tsui S.K.W."/>
        </authorList>
    </citation>
    <scope>NUCLEOTIDE SEQUENCE [LARGE SCALE GENOMIC DNA]</scope>
    <source>
        <strain evidence="2">PWHHKU_190912</strain>
    </source>
</reference>
<feature type="non-terminal residue" evidence="2">
    <location>
        <position position="1"/>
    </location>
</feature>
<sequence length="159" mass="18620">NIRFWLSSEQEDDPHPGPSSVQENHRTLTKKKDVVIRRGAKLRTQSVKMCKKSITDVNQYGTPMKKSVNRNKELFDLINDFTRDLLCGTIYQLHKKEEICDRRNGSDLSYGHVVLRLPPYHCILNPIEMIWSEVKRKVASKNLKCLTLFKNTQPFEQYL</sequence>
<protein>
    <recommendedName>
        <fullName evidence="4">Tc1-like transposase DDE domain-containing protein</fullName>
    </recommendedName>
</protein>
<feature type="region of interest" description="Disordered" evidence="1">
    <location>
        <begin position="1"/>
        <end position="30"/>
    </location>
</feature>
<gene>
    <name evidence="2" type="ORF">ANN_11529</name>
</gene>
<dbReference type="Proteomes" id="UP001148838">
    <property type="component" value="Unassembled WGS sequence"/>
</dbReference>
<dbReference type="Gene3D" id="3.30.420.10">
    <property type="entry name" value="Ribonuclease H-like superfamily/Ribonuclease H"/>
    <property type="match status" value="1"/>
</dbReference>
<accession>A0ABQ8T595</accession>
<evidence type="ECO:0000313" key="3">
    <source>
        <dbReference type="Proteomes" id="UP001148838"/>
    </source>
</evidence>
<evidence type="ECO:0008006" key="4">
    <source>
        <dbReference type="Google" id="ProtNLM"/>
    </source>
</evidence>
<evidence type="ECO:0000256" key="1">
    <source>
        <dbReference type="SAM" id="MobiDB-lite"/>
    </source>
</evidence>
<proteinExistence type="predicted"/>
<evidence type="ECO:0000313" key="2">
    <source>
        <dbReference type="EMBL" id="KAJ4441671.1"/>
    </source>
</evidence>
<dbReference type="EMBL" id="JAJSOF020000015">
    <property type="protein sequence ID" value="KAJ4441671.1"/>
    <property type="molecule type" value="Genomic_DNA"/>
</dbReference>
<dbReference type="InterPro" id="IPR036397">
    <property type="entry name" value="RNaseH_sf"/>
</dbReference>
<comment type="caution">
    <text evidence="2">The sequence shown here is derived from an EMBL/GenBank/DDBJ whole genome shotgun (WGS) entry which is preliminary data.</text>
</comment>
<name>A0ABQ8T595_PERAM</name>